<dbReference type="EMBL" id="VCDP01000087">
    <property type="protein sequence ID" value="MDX8000805.1"/>
    <property type="molecule type" value="Genomic_DNA"/>
</dbReference>
<reference evidence="2" key="1">
    <citation type="journal article" date="2024" name="Toxins">
        <title>Genome Sequence Analysis of Native Xenorhabdus Strains Isolated from Entomopathogenic Nematodes in Argentina.</title>
        <authorList>
            <person name="Palma L."/>
            <person name="Frizzo L."/>
            <person name="Kaiser S."/>
            <person name="Berry C."/>
            <person name="Caballero P."/>
            <person name="Bode H.B."/>
            <person name="Del Valle E.E."/>
        </authorList>
    </citation>
    <scope>NUCLEOTIDE SEQUENCE [LARGE SCALE GENOMIC DNA]</scope>
    <source>
        <strain evidence="2">Reich</strain>
    </source>
</reference>
<dbReference type="Proteomes" id="UP001271640">
    <property type="component" value="Unassembled WGS sequence"/>
</dbReference>
<comment type="caution">
    <text evidence="1">The sequence shown here is derived from an EMBL/GenBank/DDBJ whole genome shotgun (WGS) entry which is preliminary data.</text>
</comment>
<organism evidence="1 2">
    <name type="scientific">Xenorhabdus littoralis</name>
    <dbReference type="NCBI Taxonomy" id="2582835"/>
    <lineage>
        <taxon>Bacteria</taxon>
        <taxon>Pseudomonadati</taxon>
        <taxon>Pseudomonadota</taxon>
        <taxon>Gammaproteobacteria</taxon>
        <taxon>Enterobacterales</taxon>
        <taxon>Morganellaceae</taxon>
        <taxon>Xenorhabdus</taxon>
    </lineage>
</organism>
<name>A0ABU4SQ89_9GAMM</name>
<proteinExistence type="predicted"/>
<keyword evidence="2" id="KW-1185">Reference proteome</keyword>
<evidence type="ECO:0000313" key="1">
    <source>
        <dbReference type="EMBL" id="MDX8000805.1"/>
    </source>
</evidence>
<evidence type="ECO:0000313" key="2">
    <source>
        <dbReference type="Proteomes" id="UP001271640"/>
    </source>
</evidence>
<accession>A0ABU4SQ89</accession>
<dbReference type="RefSeq" id="WP_319927520.1">
    <property type="nucleotide sequence ID" value="NZ_VCDP01000087.1"/>
</dbReference>
<sequence>MSKLTAAEKKWLDKLQKVLNECPSDRLGFYTIGDSYVTVFDLTKGDEINKLQFSAGLDFSPACEKLNAHFDYELIFPSPVESVSR</sequence>
<protein>
    <submittedName>
        <fullName evidence="1">Uncharacterized protein</fullName>
    </submittedName>
</protein>
<gene>
    <name evidence="1" type="ORF">FE394_16830</name>
</gene>